<comment type="function">
    <text evidence="1">Catalyzes the reversible oxidation of malate to oxaloacetate.</text>
</comment>
<gene>
    <name evidence="5" type="ORF">RM530_06145</name>
</gene>
<dbReference type="PANTHER" id="PTHR43128:SF16">
    <property type="entry name" value="L-LACTATE DEHYDROGENASE"/>
    <property type="match status" value="1"/>
</dbReference>
<keyword evidence="3" id="KW-0520">NAD</keyword>
<protein>
    <recommendedName>
        <fullName evidence="4">Lactate/malate dehydrogenase N-terminal domain-containing protein</fullName>
    </recommendedName>
</protein>
<dbReference type="PRINTS" id="PR00086">
    <property type="entry name" value="LLDHDRGNASE"/>
</dbReference>
<evidence type="ECO:0000256" key="1">
    <source>
        <dbReference type="ARBA" id="ARBA00003966"/>
    </source>
</evidence>
<proteinExistence type="predicted"/>
<evidence type="ECO:0000259" key="4">
    <source>
        <dbReference type="Pfam" id="PF00056"/>
    </source>
</evidence>
<feature type="domain" description="Lactate/malate dehydrogenase N-terminal" evidence="4">
    <location>
        <begin position="2"/>
        <end position="141"/>
    </location>
</feature>
<organism evidence="5 6">
    <name type="scientific">Banduia mediterranea</name>
    <dbReference type="NCBI Taxonomy" id="3075609"/>
    <lineage>
        <taxon>Bacteria</taxon>
        <taxon>Pseudomonadati</taxon>
        <taxon>Pseudomonadota</taxon>
        <taxon>Gammaproteobacteria</taxon>
        <taxon>Nevskiales</taxon>
        <taxon>Algiphilaceae</taxon>
        <taxon>Banduia</taxon>
    </lineage>
</organism>
<dbReference type="EMBL" id="JAVRIC010000006">
    <property type="protein sequence ID" value="MDT0496946.1"/>
    <property type="molecule type" value="Genomic_DNA"/>
</dbReference>
<dbReference type="Pfam" id="PF00056">
    <property type="entry name" value="Ldh_1_N"/>
    <property type="match status" value="1"/>
</dbReference>
<dbReference type="PANTHER" id="PTHR43128">
    <property type="entry name" value="L-2-HYDROXYCARBOXYLATE DEHYDROGENASE (NAD(P)(+))"/>
    <property type="match status" value="1"/>
</dbReference>
<keyword evidence="6" id="KW-1185">Reference proteome</keyword>
<accession>A0ABU2WGF0</accession>
<dbReference type="SUPFAM" id="SSF51735">
    <property type="entry name" value="NAD(P)-binding Rossmann-fold domains"/>
    <property type="match status" value="1"/>
</dbReference>
<dbReference type="InterPro" id="IPR001236">
    <property type="entry name" value="Lactate/malate_DH_N"/>
</dbReference>
<evidence type="ECO:0000256" key="2">
    <source>
        <dbReference type="ARBA" id="ARBA00023002"/>
    </source>
</evidence>
<evidence type="ECO:0000256" key="3">
    <source>
        <dbReference type="ARBA" id="ARBA00023027"/>
    </source>
</evidence>
<dbReference type="SUPFAM" id="SSF56327">
    <property type="entry name" value="LDH C-terminal domain-like"/>
    <property type="match status" value="1"/>
</dbReference>
<dbReference type="RefSeq" id="WP_311364340.1">
    <property type="nucleotide sequence ID" value="NZ_JAVRIC010000006.1"/>
</dbReference>
<dbReference type="PIRSF" id="PIRSF000102">
    <property type="entry name" value="Lac_mal_DH"/>
    <property type="match status" value="1"/>
</dbReference>
<keyword evidence="2" id="KW-0560">Oxidoreductase</keyword>
<comment type="caution">
    <text evidence="5">The sequence shown here is derived from an EMBL/GenBank/DDBJ whole genome shotgun (WGS) entry which is preliminary data.</text>
</comment>
<evidence type="ECO:0000313" key="5">
    <source>
        <dbReference type="EMBL" id="MDT0496946.1"/>
    </source>
</evidence>
<dbReference type="Gene3D" id="3.90.110.10">
    <property type="entry name" value="Lactate dehydrogenase/glycoside hydrolase, family 4, C-terminal"/>
    <property type="match status" value="1"/>
</dbReference>
<dbReference type="Proteomes" id="UP001254608">
    <property type="component" value="Unassembled WGS sequence"/>
</dbReference>
<dbReference type="Gene3D" id="3.40.50.720">
    <property type="entry name" value="NAD(P)-binding Rossmann-like Domain"/>
    <property type="match status" value="1"/>
</dbReference>
<dbReference type="InterPro" id="IPR036291">
    <property type="entry name" value="NAD(P)-bd_dom_sf"/>
</dbReference>
<sequence>MDIAIIGANGDVGRALAVQIVARKLLSPRQRLQLVGRRGGASAQALFGLRADLYDAYAEITPEIDVALAPEEVAADLILFTAGATAPTSGRQMVSRLELARINAEVVQSYASVLAQRGHGQELVVMVTNPVELGVEVFARHLGAARVIGMGAYQDSMRLRREIAADLGVRRQRISAYMLGEHGDALVPILSKLWIYAYDEAEVGVVRERLIGGRAPGDFAIALTREKMHLKELVGAGEVEAAFRYAEAMAPDLRAVLLPLVTHISTAKTAISTAAVTAELCEQLLGGGQSVIPAQVRLAEDDWDGPAGVLGVPVVCDLRGWSQVTDLELNDQERSDLFGSARIIQQQLKEWLK</sequence>
<name>A0ABU2WGF0_9GAMM</name>
<dbReference type="InterPro" id="IPR015955">
    <property type="entry name" value="Lactate_DH/Glyco_Ohase_4_C"/>
</dbReference>
<evidence type="ECO:0000313" key="6">
    <source>
        <dbReference type="Proteomes" id="UP001254608"/>
    </source>
</evidence>
<dbReference type="InterPro" id="IPR001557">
    <property type="entry name" value="L-lactate/malate_DH"/>
</dbReference>
<reference evidence="5 6" key="1">
    <citation type="submission" date="2023-09" db="EMBL/GenBank/DDBJ databases">
        <authorList>
            <person name="Rey-Velasco X."/>
        </authorList>
    </citation>
    <scope>NUCLEOTIDE SEQUENCE [LARGE SCALE GENOMIC DNA]</scope>
    <source>
        <strain evidence="5 6">W345</strain>
    </source>
</reference>